<dbReference type="eggNOG" id="COG1122">
    <property type="taxonomic scope" value="Bacteria"/>
</dbReference>
<dbReference type="SMART" id="SM00382">
    <property type="entry name" value="AAA"/>
    <property type="match status" value="2"/>
</dbReference>
<name>D7BPP6_ARCHD</name>
<dbReference type="PANTHER" id="PTHR43553">
    <property type="entry name" value="HEAVY METAL TRANSPORTER"/>
    <property type="match status" value="1"/>
</dbReference>
<dbReference type="PROSITE" id="PS00211">
    <property type="entry name" value="ABC_TRANSPORTER_1"/>
    <property type="match status" value="1"/>
</dbReference>
<dbReference type="InterPro" id="IPR027417">
    <property type="entry name" value="P-loop_NTPase"/>
</dbReference>
<dbReference type="InterPro" id="IPR003593">
    <property type="entry name" value="AAA+_ATPase"/>
</dbReference>
<dbReference type="KEGG" id="ahe:Arch_1183"/>
<comment type="similarity">
    <text evidence="1">Belongs to the ABC transporter superfamily.</text>
</comment>
<evidence type="ECO:0000313" key="7">
    <source>
        <dbReference type="Proteomes" id="UP000000376"/>
    </source>
</evidence>
<evidence type="ECO:0000259" key="5">
    <source>
        <dbReference type="PROSITE" id="PS50893"/>
    </source>
</evidence>
<evidence type="ECO:0000256" key="1">
    <source>
        <dbReference type="ARBA" id="ARBA00005417"/>
    </source>
</evidence>
<dbReference type="GO" id="GO:0042626">
    <property type="term" value="F:ATPase-coupled transmembrane transporter activity"/>
    <property type="evidence" value="ECO:0007669"/>
    <property type="project" value="TreeGrafter"/>
</dbReference>
<dbReference type="CDD" id="cd03226">
    <property type="entry name" value="ABC_cobalt_CbiO_domain2"/>
    <property type="match status" value="1"/>
</dbReference>
<dbReference type="OrthoDB" id="7757085at2"/>
<dbReference type="HOGENOM" id="CLU_000604_86_7_11"/>
<evidence type="ECO:0000256" key="3">
    <source>
        <dbReference type="ARBA" id="ARBA00022741"/>
    </source>
</evidence>
<keyword evidence="4" id="KW-0067">ATP-binding</keyword>
<protein>
    <submittedName>
        <fullName evidence="6">ABC transporter related protein</fullName>
    </submittedName>
</protein>
<evidence type="ECO:0000256" key="2">
    <source>
        <dbReference type="ARBA" id="ARBA00022448"/>
    </source>
</evidence>
<dbReference type="InterPro" id="IPR015856">
    <property type="entry name" value="ABC_transpr_CbiO/EcfA_su"/>
</dbReference>
<accession>D7BPP6</accession>
<keyword evidence="7" id="KW-1185">Reference proteome</keyword>
<dbReference type="AlphaFoldDB" id="D7BPP6"/>
<dbReference type="GO" id="GO:0043190">
    <property type="term" value="C:ATP-binding cassette (ABC) transporter complex"/>
    <property type="evidence" value="ECO:0007669"/>
    <property type="project" value="TreeGrafter"/>
</dbReference>
<dbReference type="SUPFAM" id="SSF52540">
    <property type="entry name" value="P-loop containing nucleoside triphosphate hydrolases"/>
    <property type="match status" value="2"/>
</dbReference>
<keyword evidence="2" id="KW-0813">Transport</keyword>
<evidence type="ECO:0000256" key="4">
    <source>
        <dbReference type="ARBA" id="ARBA00022840"/>
    </source>
</evidence>
<dbReference type="RefSeq" id="WP_013170389.1">
    <property type="nucleotide sequence ID" value="NC_014218.1"/>
</dbReference>
<gene>
    <name evidence="6" type="ordered locus">Arch_1183</name>
</gene>
<dbReference type="GO" id="GO:0016887">
    <property type="term" value="F:ATP hydrolysis activity"/>
    <property type="evidence" value="ECO:0007669"/>
    <property type="project" value="InterPro"/>
</dbReference>
<feature type="domain" description="ABC transporter" evidence="5">
    <location>
        <begin position="291"/>
        <end position="503"/>
    </location>
</feature>
<organism evidence="6 7">
    <name type="scientific">Arcanobacterium haemolyticum (strain ATCC 9345 / DSM 20595 / CCM 5947 / CCUG 17215 / LMG 16163 / NBRC 15585 / NCTC 8452 / 11018)</name>
    <dbReference type="NCBI Taxonomy" id="644284"/>
    <lineage>
        <taxon>Bacteria</taxon>
        <taxon>Bacillati</taxon>
        <taxon>Actinomycetota</taxon>
        <taxon>Actinomycetes</taxon>
        <taxon>Actinomycetales</taxon>
        <taxon>Actinomycetaceae</taxon>
        <taxon>Arcanobacterium</taxon>
    </lineage>
</organism>
<dbReference type="InterPro" id="IPR003439">
    <property type="entry name" value="ABC_transporter-like_ATP-bd"/>
</dbReference>
<dbReference type="InterPro" id="IPR017871">
    <property type="entry name" value="ABC_transporter-like_CS"/>
</dbReference>
<dbReference type="Proteomes" id="UP000000376">
    <property type="component" value="Chromosome"/>
</dbReference>
<evidence type="ECO:0000313" key="6">
    <source>
        <dbReference type="EMBL" id="ADH92895.1"/>
    </source>
</evidence>
<reference evidence="6 7" key="1">
    <citation type="journal article" date="2010" name="Stand. Genomic Sci.">
        <title>Complete genome sequence of Arcanobacterium haemolyticum type strain (11018).</title>
        <authorList>
            <person name="Yasawong M."/>
            <person name="Teshima H."/>
            <person name="Lapidus A."/>
            <person name="Nolan M."/>
            <person name="Lucas S."/>
            <person name="Glavina Del Rio T."/>
            <person name="Tice H."/>
            <person name="Cheng J."/>
            <person name="Bruce D."/>
            <person name="Detter C."/>
            <person name="Tapia R."/>
            <person name="Han C."/>
            <person name="Goodwin L."/>
            <person name="Pitluck S."/>
            <person name="Liolios K."/>
            <person name="Ivanova N."/>
            <person name="Mavromatis K."/>
            <person name="Mikhailova N."/>
            <person name="Pati A."/>
            <person name="Chen A."/>
            <person name="Palaniappan K."/>
            <person name="Land M."/>
            <person name="Hauser L."/>
            <person name="Chang Y."/>
            <person name="Jeffries C."/>
            <person name="Rohde M."/>
            <person name="Sikorski J."/>
            <person name="Pukall R."/>
            <person name="Goker M."/>
            <person name="Woyke T."/>
            <person name="Bristow J."/>
            <person name="Eisen J."/>
            <person name="Markowitz V."/>
            <person name="Hugenholtz P."/>
            <person name="Kyrpides N."/>
            <person name="Klenk H."/>
        </authorList>
    </citation>
    <scope>NUCLEOTIDE SEQUENCE [LARGE SCALE GENOMIC DNA]</scope>
    <source>
        <strain evidence="7">ATCC 9345 / DSM 20595 / CCUG 17215 / LMG 16163 / NBRC 15585 / NCTC 8452 / 11018</strain>
    </source>
</reference>
<dbReference type="STRING" id="644284.Arch_1183"/>
<sequence length="505" mass="55256">MEMQEGCISFVDASFAYPVPQGEQPAYVFRDFTLNIPPGSCTLFCGPSGSGKSTALKMLNGLIPQLQPGYLGGHIKVNGIDLETVDIVDVGRMSATVFQNPRTQFFSSHVVSEIAYAGENYQVPPDELWERITRAAHDTRVSHLLNRSLHTLSGGQLQSVAEASALAAHVPVLLFDEPTANLSPEAITNFARLLAEQKSAGKTIVIAEHRLYFLRDLVDQVVYFHPGERPEIIDGKKFFCITESERRARGIRTLHRPDSGCVPSVFLNQKETDERVSGEQSDVEPPLSSGVSLRNVRFSYKENLVLDNVTTDFPAGAITAITGPNGAGKTTLARLLCGLLKPESGEIFLDGNAMSPRKLTNQTSIVMQDVHRQLFSDTVVGEIALGADRDVDAEALLAQLDLTHTASRHPLSLSGGQKQRLVIAAALATKRRLVLFDEPTSGVDYRQLESIGSLFRSLAQQGHVVVVITHDQELIATCADLVTDIMPIHETRAALSHKDEYERHI</sequence>
<proteinExistence type="inferred from homology"/>
<dbReference type="Gene3D" id="3.40.50.300">
    <property type="entry name" value="P-loop containing nucleotide triphosphate hydrolases"/>
    <property type="match status" value="2"/>
</dbReference>
<dbReference type="Pfam" id="PF00005">
    <property type="entry name" value="ABC_tran"/>
    <property type="match status" value="2"/>
</dbReference>
<dbReference type="EMBL" id="CP002045">
    <property type="protein sequence ID" value="ADH92895.1"/>
    <property type="molecule type" value="Genomic_DNA"/>
</dbReference>
<dbReference type="PROSITE" id="PS50893">
    <property type="entry name" value="ABC_TRANSPORTER_2"/>
    <property type="match status" value="2"/>
</dbReference>
<keyword evidence="3" id="KW-0547">Nucleotide-binding</keyword>
<dbReference type="CDD" id="cd03225">
    <property type="entry name" value="ABC_cobalt_CbiO_domain1"/>
    <property type="match status" value="1"/>
</dbReference>
<dbReference type="InterPro" id="IPR050095">
    <property type="entry name" value="ECF_ABC_transporter_ATP-bd"/>
</dbReference>
<feature type="domain" description="ABC transporter" evidence="5">
    <location>
        <begin position="8"/>
        <end position="251"/>
    </location>
</feature>
<dbReference type="GO" id="GO:0005524">
    <property type="term" value="F:ATP binding"/>
    <property type="evidence" value="ECO:0007669"/>
    <property type="project" value="UniProtKB-KW"/>
</dbReference>